<proteinExistence type="predicted"/>
<comment type="caution">
    <text evidence="1">The sequence shown here is derived from an EMBL/GenBank/DDBJ whole genome shotgun (WGS) entry which is preliminary data.</text>
</comment>
<accession>A0ABT6BMT9</accession>
<gene>
    <name evidence="1" type="ORF">PQG43_13045</name>
</gene>
<evidence type="ECO:0000313" key="2">
    <source>
        <dbReference type="Proteomes" id="UP001321344"/>
    </source>
</evidence>
<dbReference type="Proteomes" id="UP001321344">
    <property type="component" value="Unassembled WGS sequence"/>
</dbReference>
<name>A0ABT6BMT9_9BACT</name>
<protein>
    <submittedName>
        <fullName evidence="1">Uncharacterized protein</fullName>
    </submittedName>
</protein>
<dbReference type="RefSeq" id="WP_276344945.1">
    <property type="nucleotide sequence ID" value="NZ_JARJOW010000012.1"/>
</dbReference>
<reference evidence="1 2" key="1">
    <citation type="submission" date="2023-03" db="EMBL/GenBank/DDBJ databases">
        <title>Genome sequencing of Aquirufa.</title>
        <authorList>
            <person name="Pitt A."/>
            <person name="Hahn M.W."/>
        </authorList>
    </citation>
    <scope>NUCLEOTIDE SEQUENCE [LARGE SCALE GENOMIC DNA]</scope>
    <source>
        <strain evidence="1 2">WAEICH-18A</strain>
    </source>
</reference>
<keyword evidence="2" id="KW-1185">Reference proteome</keyword>
<feature type="non-terminal residue" evidence="1">
    <location>
        <position position="1"/>
    </location>
</feature>
<dbReference type="EMBL" id="JARJOW010000012">
    <property type="protein sequence ID" value="MDF5691791.1"/>
    <property type="molecule type" value="Genomic_DNA"/>
</dbReference>
<organism evidence="1 2">
    <name type="scientific">Aquirufa aurantiipilula</name>
    <dbReference type="NCBI Taxonomy" id="2696561"/>
    <lineage>
        <taxon>Bacteria</taxon>
        <taxon>Pseudomonadati</taxon>
        <taxon>Bacteroidota</taxon>
        <taxon>Cytophagia</taxon>
        <taxon>Cytophagales</taxon>
        <taxon>Flectobacillaceae</taxon>
        <taxon>Aquirufa</taxon>
    </lineage>
</organism>
<sequence length="61" mass="7007">SVLRTTAVVVAKSECKDVGLFSLFQIITQKKFRFITNSLNINWKKSGIIFHHSKIKKDLTK</sequence>
<evidence type="ECO:0000313" key="1">
    <source>
        <dbReference type="EMBL" id="MDF5691791.1"/>
    </source>
</evidence>